<proteinExistence type="predicted"/>
<protein>
    <submittedName>
        <fullName evidence="1">Uncharacterized protein</fullName>
    </submittedName>
</protein>
<dbReference type="EMBL" id="OC003699">
    <property type="protein sequence ID" value="CAD7263601.1"/>
    <property type="molecule type" value="Genomic_DNA"/>
</dbReference>
<sequence length="169" mass="18638">MLIGLAERLNLDKAQFTSFDDSLCDHKVEPIARVRFQRYRSVAKRDGWSNGASFGPCSKGSQSDTLDLSVALLSNEMSKVATSNEGPDGQSGKVKGGGLLRRWKIMTVLSLPGNRKRPTMGMKVMLQTRKESNSTVEEREVKLRKPIIELNTTSALANYATEAGVYTIK</sequence>
<dbReference type="AlphaFoldDB" id="A0A7R9AZN5"/>
<name>A0A7R9AZN5_TIMSH</name>
<reference evidence="1" key="1">
    <citation type="submission" date="2020-11" db="EMBL/GenBank/DDBJ databases">
        <authorList>
            <person name="Tran Van P."/>
        </authorList>
    </citation>
    <scope>NUCLEOTIDE SEQUENCE</scope>
</reference>
<evidence type="ECO:0000313" key="1">
    <source>
        <dbReference type="EMBL" id="CAD7263601.1"/>
    </source>
</evidence>
<gene>
    <name evidence="1" type="ORF">TSIB3V08_LOCUS7675</name>
</gene>
<organism evidence="1">
    <name type="scientific">Timema shepardi</name>
    <name type="common">Walking stick</name>
    <dbReference type="NCBI Taxonomy" id="629360"/>
    <lineage>
        <taxon>Eukaryota</taxon>
        <taxon>Metazoa</taxon>
        <taxon>Ecdysozoa</taxon>
        <taxon>Arthropoda</taxon>
        <taxon>Hexapoda</taxon>
        <taxon>Insecta</taxon>
        <taxon>Pterygota</taxon>
        <taxon>Neoptera</taxon>
        <taxon>Polyneoptera</taxon>
        <taxon>Phasmatodea</taxon>
        <taxon>Timematodea</taxon>
        <taxon>Timematoidea</taxon>
        <taxon>Timematidae</taxon>
        <taxon>Timema</taxon>
    </lineage>
</organism>
<accession>A0A7R9AZN5</accession>